<dbReference type="RefSeq" id="WP_082213881.1">
    <property type="nucleotide sequence ID" value="NZ_FUZA01000001.1"/>
</dbReference>
<organism evidence="1 2">
    <name type="scientific">Dyadobacter psychrophilus</name>
    <dbReference type="NCBI Taxonomy" id="651661"/>
    <lineage>
        <taxon>Bacteria</taxon>
        <taxon>Pseudomonadati</taxon>
        <taxon>Bacteroidota</taxon>
        <taxon>Cytophagia</taxon>
        <taxon>Cytophagales</taxon>
        <taxon>Spirosomataceae</taxon>
        <taxon>Dyadobacter</taxon>
    </lineage>
</organism>
<evidence type="ECO:0008006" key="3">
    <source>
        <dbReference type="Google" id="ProtNLM"/>
    </source>
</evidence>
<dbReference type="STRING" id="651661.SAMN05660293_01414"/>
<dbReference type="AlphaFoldDB" id="A0A1T5CP10"/>
<evidence type="ECO:0000313" key="1">
    <source>
        <dbReference type="EMBL" id="SKB61202.1"/>
    </source>
</evidence>
<sequence>MKLLQSAHAITKAMILAGLMSACQNEKDAIVAPTSSLEQATDANAKIAVKYLIKDGGTKLTYSGIRNFLVKELDGAGYLKEYTYDGNKITCDLKKNGITINKNFITYTLNAKGQCVQSVHTATDKVIAGTYVYVYNEFNQLSLVYHKTLPKLRQVFEYEQDADNSLQGKSLSKITFYDQYDVKEKEIIFKHANGKFVTQYHPNGNIYETANEDNPLNPTGLAEANSKYLPIFGRFSRFALRQTVHKGFTGQVIYPYPIFNYSLTAKTLGEEISTYDFITKNDFGQVLSKVERKYSTTPQAVMVGL</sequence>
<keyword evidence="2" id="KW-1185">Reference proteome</keyword>
<reference evidence="2" key="1">
    <citation type="submission" date="2017-02" db="EMBL/GenBank/DDBJ databases">
        <authorList>
            <person name="Varghese N."/>
            <person name="Submissions S."/>
        </authorList>
    </citation>
    <scope>NUCLEOTIDE SEQUENCE [LARGE SCALE GENOMIC DNA]</scope>
    <source>
        <strain evidence="2">DSM 22270</strain>
    </source>
</reference>
<protein>
    <recommendedName>
        <fullName evidence="3">YD repeat-containing protein</fullName>
    </recommendedName>
</protein>
<accession>A0A1T5CP10</accession>
<dbReference type="PROSITE" id="PS51257">
    <property type="entry name" value="PROKAR_LIPOPROTEIN"/>
    <property type="match status" value="1"/>
</dbReference>
<dbReference type="Proteomes" id="UP000190897">
    <property type="component" value="Unassembled WGS sequence"/>
</dbReference>
<name>A0A1T5CP10_9BACT</name>
<dbReference type="EMBL" id="FUZA01000001">
    <property type="protein sequence ID" value="SKB61202.1"/>
    <property type="molecule type" value="Genomic_DNA"/>
</dbReference>
<evidence type="ECO:0000313" key="2">
    <source>
        <dbReference type="Proteomes" id="UP000190897"/>
    </source>
</evidence>
<gene>
    <name evidence="1" type="ORF">SAMN05660293_01414</name>
</gene>
<proteinExistence type="predicted"/>
<dbReference type="OrthoDB" id="945909at2"/>